<dbReference type="AlphaFoldDB" id="A0AA86QWE4"/>
<dbReference type="Proteomes" id="UP001642409">
    <property type="component" value="Unassembled WGS sequence"/>
</dbReference>
<proteinExistence type="predicted"/>
<gene>
    <name evidence="2" type="ORF">HINF_LOCUS25502</name>
    <name evidence="1" type="ORF">HINF_LOCUS46390</name>
</gene>
<reference evidence="1" key="1">
    <citation type="submission" date="2023-06" db="EMBL/GenBank/DDBJ databases">
        <authorList>
            <person name="Kurt Z."/>
        </authorList>
    </citation>
    <scope>NUCLEOTIDE SEQUENCE</scope>
</reference>
<evidence type="ECO:0000313" key="1">
    <source>
        <dbReference type="EMBL" id="CAI9958745.1"/>
    </source>
</evidence>
<evidence type="ECO:0000313" key="3">
    <source>
        <dbReference type="Proteomes" id="UP001642409"/>
    </source>
</evidence>
<reference evidence="2 3" key="2">
    <citation type="submission" date="2024-07" db="EMBL/GenBank/DDBJ databases">
        <authorList>
            <person name="Akdeniz Z."/>
        </authorList>
    </citation>
    <scope>NUCLEOTIDE SEQUENCE [LARGE SCALE GENOMIC DNA]</scope>
</reference>
<organism evidence="1">
    <name type="scientific">Hexamita inflata</name>
    <dbReference type="NCBI Taxonomy" id="28002"/>
    <lineage>
        <taxon>Eukaryota</taxon>
        <taxon>Metamonada</taxon>
        <taxon>Diplomonadida</taxon>
        <taxon>Hexamitidae</taxon>
        <taxon>Hexamitinae</taxon>
        <taxon>Hexamita</taxon>
    </lineage>
</organism>
<dbReference type="EMBL" id="CAXDID020000076">
    <property type="protein sequence ID" value="CAL6016427.1"/>
    <property type="molecule type" value="Genomic_DNA"/>
</dbReference>
<protein>
    <submittedName>
        <fullName evidence="2">Hypothetical_protein</fullName>
    </submittedName>
</protein>
<dbReference type="EMBL" id="CATOUU010000909">
    <property type="protein sequence ID" value="CAI9958745.1"/>
    <property type="molecule type" value="Genomic_DNA"/>
</dbReference>
<keyword evidence="3" id="KW-1185">Reference proteome</keyword>
<comment type="caution">
    <text evidence="1">The sequence shown here is derived from an EMBL/GenBank/DDBJ whole genome shotgun (WGS) entry which is preliminary data.</text>
</comment>
<evidence type="ECO:0000313" key="2">
    <source>
        <dbReference type="EMBL" id="CAL6016427.1"/>
    </source>
</evidence>
<sequence>MIILGFIIEIAFKLWKKQLDSSACILKCSIFNELLESLFNFGKRFFLFLFYLARESSHNWPGVFCFVLQDSQKFCTLCSFTLFRAKQVTVLSVAVQGQARNSTLLCLITSYLSLQEKLQRFLSTTFTGWVLFQVIGELLEPTGFGLTPSKYWLQLMYRNNNIPMNDQLLIA</sequence>
<name>A0AA86QWE4_9EUKA</name>
<accession>A0AA86QWE4</accession>